<dbReference type="EMBL" id="CP151764">
    <property type="protein sequence ID" value="WZU65579.1"/>
    <property type="molecule type" value="Genomic_DNA"/>
</dbReference>
<dbReference type="RefSeq" id="WP_342074924.1">
    <property type="nucleotide sequence ID" value="NZ_CP151764.2"/>
</dbReference>
<proteinExistence type="predicted"/>
<evidence type="ECO:0000256" key="1">
    <source>
        <dbReference type="SAM" id="MobiDB-lite"/>
    </source>
</evidence>
<name>A0AAN0NKJ5_9RHOB</name>
<dbReference type="Pfam" id="PF01298">
    <property type="entry name" value="TbpB_B_D"/>
    <property type="match status" value="1"/>
</dbReference>
<dbReference type="SUPFAM" id="SSF56925">
    <property type="entry name" value="OMPA-like"/>
    <property type="match status" value="1"/>
</dbReference>
<evidence type="ECO:0000313" key="4">
    <source>
        <dbReference type="Proteomes" id="UP001470809"/>
    </source>
</evidence>
<sequence>MSGGSGSNNPTPTNTSPSREFLSSEGFATAASTVADAPAGTRYETQLATIEGDDVGFAPATLQKLTQNDDVYVFSYPDGGVVTIAQNVRLTKVSPFDHQGVSTTRTDGSGSPLTVNMGRQSDINITEAQLLSFFEGGGSGVVDKVGVIGASTDPSQFDQVTGSVTYEGDVFVAYRGSPTSGVYGTAGGDVSIEANFQDNTLTGVADLDQRSVSLAPSSSDFLEGAQLSIEGAMNSRNGFEGTVSLQSSSTSSSMTDFNADMKGAFFGSEAAAVGGTLVGSVNTSDAGVMPIVGGFVAQE</sequence>
<feature type="domain" description="Transferrin-binding protein B C-lobe/N-lobe beta-barrel" evidence="2">
    <location>
        <begin position="161"/>
        <end position="284"/>
    </location>
</feature>
<protein>
    <submittedName>
        <fullName evidence="3">Transferrin-binding protein-like solute binding protein</fullName>
    </submittedName>
</protein>
<feature type="compositionally biased region" description="Low complexity" evidence="1">
    <location>
        <begin position="7"/>
        <end position="18"/>
    </location>
</feature>
<feature type="region of interest" description="Disordered" evidence="1">
    <location>
        <begin position="1"/>
        <end position="26"/>
    </location>
</feature>
<dbReference type="Gene3D" id="2.40.160.90">
    <property type="match status" value="1"/>
</dbReference>
<dbReference type="InterPro" id="IPR001677">
    <property type="entry name" value="TbpB_B_D"/>
</dbReference>
<keyword evidence="3" id="KW-0614">Plasmid</keyword>
<organism evidence="3 4">
    <name type="scientific">Yoonia rhodophyticola</name>
    <dbReference type="NCBI Taxonomy" id="3137370"/>
    <lineage>
        <taxon>Bacteria</taxon>
        <taxon>Pseudomonadati</taxon>
        <taxon>Pseudomonadota</taxon>
        <taxon>Alphaproteobacteria</taxon>
        <taxon>Rhodobacterales</taxon>
        <taxon>Paracoccaceae</taxon>
        <taxon>Yoonia</taxon>
    </lineage>
</organism>
<dbReference type="InterPro" id="IPR011250">
    <property type="entry name" value="OMP/PagP_B-barrel"/>
</dbReference>
<gene>
    <name evidence="3" type="ORF">AABB31_00165</name>
</gene>
<dbReference type="Proteomes" id="UP001470809">
    <property type="component" value="Plasmid pSS1-5"/>
</dbReference>
<keyword evidence="4" id="KW-1185">Reference proteome</keyword>
<dbReference type="KEGG" id="yrh:AABB31_00165"/>
<evidence type="ECO:0000313" key="3">
    <source>
        <dbReference type="EMBL" id="WZU65579.1"/>
    </source>
</evidence>
<geneLocation type="plasmid" evidence="3 4">
    <name>pSS1-5</name>
</geneLocation>
<reference evidence="3" key="1">
    <citation type="submission" date="2024-08" db="EMBL/GenBank/DDBJ databases">
        <title>Phylogenomic analyses of a clade within the roseobacter group suggest taxonomic reassignments of species of the genera Aestuariivita, Citreicella, Loktanella, Nautella, Pelagibaca, Ruegeria, Thalassobius, Thiobacimonas and Tropicibacter, and the proposal o.</title>
        <authorList>
            <person name="Jeon C.O."/>
        </authorList>
    </citation>
    <scope>NUCLEOTIDE SEQUENCE</scope>
    <source>
        <strain evidence="3">SS1-5</strain>
        <plasmid evidence="3">pSS1-5</plasmid>
    </source>
</reference>
<evidence type="ECO:0000259" key="2">
    <source>
        <dbReference type="Pfam" id="PF01298"/>
    </source>
</evidence>
<dbReference type="AlphaFoldDB" id="A0AAN0NKJ5"/>
<accession>A0AAN0NKJ5</accession>